<evidence type="ECO:0000313" key="3">
    <source>
        <dbReference type="Proteomes" id="UP001216150"/>
    </source>
</evidence>
<gene>
    <name evidence="2" type="ORF">N7450_011191</name>
</gene>
<keyword evidence="1" id="KW-0472">Membrane</keyword>
<dbReference type="EMBL" id="JAQJAC010000010">
    <property type="protein sequence ID" value="KAJ5568705.1"/>
    <property type="molecule type" value="Genomic_DNA"/>
</dbReference>
<evidence type="ECO:0000313" key="2">
    <source>
        <dbReference type="EMBL" id="KAJ5568705.1"/>
    </source>
</evidence>
<keyword evidence="3" id="KW-1185">Reference proteome</keyword>
<dbReference type="Pfam" id="PF12716">
    <property type="entry name" value="Apq12"/>
    <property type="match status" value="1"/>
</dbReference>
<feature type="transmembrane region" description="Helical" evidence="1">
    <location>
        <begin position="59"/>
        <end position="76"/>
    </location>
</feature>
<sequence>MDTIQQFLENPLVDHLKTSTTSQLSTHLSNLRTTVVDPYIITPLSTVLATTSTTQTSDIISIILLIAVLYISLRVLDYARRVILWWMFLVLRMTFWGTLVLVALYVYQVGLEKAGQDFGWVLGIVQGFVEDFRHRANAAAAAAAQPPGSKQDYRGIPAGSWGGNEEEQWI</sequence>
<keyword evidence="1" id="KW-1133">Transmembrane helix</keyword>
<evidence type="ECO:0000256" key="1">
    <source>
        <dbReference type="SAM" id="Phobius"/>
    </source>
</evidence>
<proteinExistence type="predicted"/>
<dbReference type="InterPro" id="IPR024316">
    <property type="entry name" value="APQ12"/>
</dbReference>
<dbReference type="AlphaFoldDB" id="A0AAD6D9J2"/>
<protein>
    <submittedName>
        <fullName evidence="2">Nuclear pore assembly and biogenesis protein APQ12</fullName>
    </submittedName>
</protein>
<dbReference type="Proteomes" id="UP001216150">
    <property type="component" value="Unassembled WGS sequence"/>
</dbReference>
<keyword evidence="1" id="KW-0812">Transmembrane</keyword>
<organism evidence="2 3">
    <name type="scientific">Penicillium hetheringtonii</name>
    <dbReference type="NCBI Taxonomy" id="911720"/>
    <lineage>
        <taxon>Eukaryota</taxon>
        <taxon>Fungi</taxon>
        <taxon>Dikarya</taxon>
        <taxon>Ascomycota</taxon>
        <taxon>Pezizomycotina</taxon>
        <taxon>Eurotiomycetes</taxon>
        <taxon>Eurotiomycetidae</taxon>
        <taxon>Eurotiales</taxon>
        <taxon>Aspergillaceae</taxon>
        <taxon>Penicillium</taxon>
    </lineage>
</organism>
<feature type="transmembrane region" description="Helical" evidence="1">
    <location>
        <begin position="83"/>
        <end position="107"/>
    </location>
</feature>
<reference evidence="2 3" key="1">
    <citation type="journal article" date="2023" name="IMA Fungus">
        <title>Comparative genomic study of the Penicillium genus elucidates a diverse pangenome and 15 lateral gene transfer events.</title>
        <authorList>
            <person name="Petersen C."/>
            <person name="Sorensen T."/>
            <person name="Nielsen M.R."/>
            <person name="Sondergaard T.E."/>
            <person name="Sorensen J.L."/>
            <person name="Fitzpatrick D.A."/>
            <person name="Frisvad J.C."/>
            <person name="Nielsen K.L."/>
        </authorList>
    </citation>
    <scope>NUCLEOTIDE SEQUENCE [LARGE SCALE GENOMIC DNA]</scope>
    <source>
        <strain evidence="2 3">IBT 29057</strain>
    </source>
</reference>
<accession>A0AAD6D9J2</accession>
<comment type="caution">
    <text evidence="2">The sequence shown here is derived from an EMBL/GenBank/DDBJ whole genome shotgun (WGS) entry which is preliminary data.</text>
</comment>
<name>A0AAD6D9J2_9EURO</name>